<dbReference type="Proteomes" id="UP000190867">
    <property type="component" value="Unassembled WGS sequence"/>
</dbReference>
<dbReference type="SUPFAM" id="SSF53448">
    <property type="entry name" value="Nucleotide-diphospho-sugar transferases"/>
    <property type="match status" value="1"/>
</dbReference>
<comment type="caution">
    <text evidence="2">The sequence shown here is derived from an EMBL/GenBank/DDBJ whole genome shotgun (WGS) entry which is preliminary data.</text>
</comment>
<dbReference type="EMBL" id="MUYA01000001">
    <property type="protein sequence ID" value="OOS00734.1"/>
    <property type="molecule type" value="Genomic_DNA"/>
</dbReference>
<dbReference type="Pfam" id="PF00535">
    <property type="entry name" value="Glycos_transf_2"/>
    <property type="match status" value="1"/>
</dbReference>
<reference evidence="2 3" key="1">
    <citation type="submission" date="2017-02" db="EMBL/GenBank/DDBJ databases">
        <title>Draft genome sequence of Haemophilus paracuniculus CCUG 43573 type strain.</title>
        <authorList>
            <person name="Engstrom-Jakobsson H."/>
            <person name="Salva-Serra F."/>
            <person name="Thorell K."/>
            <person name="Gonzales-Siles L."/>
            <person name="Karlsson R."/>
            <person name="Boulund F."/>
            <person name="Engstrand L."/>
            <person name="Kristiansson E."/>
            <person name="Moore E."/>
        </authorList>
    </citation>
    <scope>NUCLEOTIDE SEQUENCE [LARGE SCALE GENOMIC DNA]</scope>
    <source>
        <strain evidence="2 3">CCUG 43573</strain>
    </source>
</reference>
<organism evidence="2 3">
    <name type="scientific">Haemophilus paracuniculus</name>
    <dbReference type="NCBI Taxonomy" id="734"/>
    <lineage>
        <taxon>Bacteria</taxon>
        <taxon>Pseudomonadati</taxon>
        <taxon>Pseudomonadota</taxon>
        <taxon>Gammaproteobacteria</taxon>
        <taxon>Pasteurellales</taxon>
        <taxon>Pasteurellaceae</taxon>
        <taxon>Haemophilus</taxon>
    </lineage>
</organism>
<evidence type="ECO:0000313" key="3">
    <source>
        <dbReference type="Proteomes" id="UP000190867"/>
    </source>
</evidence>
<dbReference type="Gene3D" id="3.90.550.10">
    <property type="entry name" value="Spore Coat Polysaccharide Biosynthesis Protein SpsA, Chain A"/>
    <property type="match status" value="1"/>
</dbReference>
<name>A0A1T0AV18_9PAST</name>
<evidence type="ECO:0000313" key="2">
    <source>
        <dbReference type="EMBL" id="OOS00734.1"/>
    </source>
</evidence>
<proteinExistence type="predicted"/>
<keyword evidence="3" id="KW-1185">Reference proteome</keyword>
<accession>A0A1T0AV18</accession>
<dbReference type="AlphaFoldDB" id="A0A1T0AV18"/>
<protein>
    <recommendedName>
        <fullName evidence="1">Glycosyltransferase 2-like domain-containing protein</fullName>
    </recommendedName>
</protein>
<evidence type="ECO:0000259" key="1">
    <source>
        <dbReference type="Pfam" id="PF00535"/>
    </source>
</evidence>
<dbReference type="CDD" id="cd00761">
    <property type="entry name" value="Glyco_tranf_GTA_type"/>
    <property type="match status" value="1"/>
</dbReference>
<dbReference type="InterPro" id="IPR001173">
    <property type="entry name" value="Glyco_trans_2-like"/>
</dbReference>
<dbReference type="InterPro" id="IPR029044">
    <property type="entry name" value="Nucleotide-diphossugar_trans"/>
</dbReference>
<sequence length="284" mass="32391">MSRNVKQSSVDSVAIVTATIGKPELERAIKSVQAQTYPCRHYVFVDGEQFWAEAKAILSRYPNVIATYLPMNTGRLSWKNSCINAIAPFMVEEDYLAFLDDDNWFEPNHIETVMACLKTHRSDYVYSLRNFVDLNGDFVCRDTIESIGHFSHKVPEKLYVPLLCNGVEIPITVTTPQYSLIDVGCYFLPKSVAISVAQAWYEGGEKNDANVFRELNQRGMIGKCSGLYTLNYVAIKEESFSSSVAMALQKLGMNVDDIHQVFREISMLQYRKNFELYNGHFPWE</sequence>
<gene>
    <name evidence="2" type="ORF">B0187_00070</name>
</gene>
<feature type="domain" description="Glycosyltransferase 2-like" evidence="1">
    <location>
        <begin position="16"/>
        <end position="137"/>
    </location>
</feature>